<evidence type="ECO:0000313" key="3">
    <source>
        <dbReference type="Proteomes" id="UP000472271"/>
    </source>
</evidence>
<protein>
    <recommendedName>
        <fullName evidence="4">Androglobin</fullName>
    </recommendedName>
</protein>
<dbReference type="Proteomes" id="UP000472271">
    <property type="component" value="Chromosome 24"/>
</dbReference>
<accession>A0A673AJ77</accession>
<reference evidence="2" key="1">
    <citation type="submission" date="2019-06" db="EMBL/GenBank/DDBJ databases">
        <authorList>
            <consortium name="Wellcome Sanger Institute Data Sharing"/>
        </authorList>
    </citation>
    <scope>NUCLEOTIDE SEQUENCE [LARGE SCALE GENOMIC DNA]</scope>
</reference>
<dbReference type="InterPro" id="IPR038765">
    <property type="entry name" value="Papain-like_cys_pep_sf"/>
</dbReference>
<dbReference type="PANTHER" id="PTHR46298:SF1">
    <property type="entry name" value="ANDROGLOBIN"/>
    <property type="match status" value="1"/>
</dbReference>
<proteinExistence type="predicted"/>
<dbReference type="AlphaFoldDB" id="A0A673AJ77"/>
<name>A0A673AJ77_9TELE</name>
<organism evidence="2 3">
    <name type="scientific">Sphaeramia orbicularis</name>
    <name type="common">orbiculate cardinalfish</name>
    <dbReference type="NCBI Taxonomy" id="375764"/>
    <lineage>
        <taxon>Eukaryota</taxon>
        <taxon>Metazoa</taxon>
        <taxon>Chordata</taxon>
        <taxon>Craniata</taxon>
        <taxon>Vertebrata</taxon>
        <taxon>Euteleostomi</taxon>
        <taxon>Actinopterygii</taxon>
        <taxon>Neopterygii</taxon>
        <taxon>Teleostei</taxon>
        <taxon>Neoteleostei</taxon>
        <taxon>Acanthomorphata</taxon>
        <taxon>Gobiaria</taxon>
        <taxon>Kurtiformes</taxon>
        <taxon>Apogonoidei</taxon>
        <taxon>Apogonidae</taxon>
        <taxon>Apogoninae</taxon>
        <taxon>Sphaeramia</taxon>
    </lineage>
</organism>
<evidence type="ECO:0008006" key="4">
    <source>
        <dbReference type="Google" id="ProtNLM"/>
    </source>
</evidence>
<dbReference type="Ensembl" id="ENSSORT00005029537.1">
    <property type="protein sequence ID" value="ENSSORP00005028723.1"/>
    <property type="gene ID" value="ENSSORG00005013728.1"/>
</dbReference>
<feature type="compositionally biased region" description="Basic and acidic residues" evidence="1">
    <location>
        <begin position="51"/>
        <end position="63"/>
    </location>
</feature>
<reference evidence="2" key="3">
    <citation type="submission" date="2025-09" db="UniProtKB">
        <authorList>
            <consortium name="Ensembl"/>
        </authorList>
    </citation>
    <scope>IDENTIFICATION</scope>
</reference>
<keyword evidence="3" id="KW-1185">Reference proteome</keyword>
<evidence type="ECO:0000256" key="1">
    <source>
        <dbReference type="SAM" id="MobiDB-lite"/>
    </source>
</evidence>
<dbReference type="InterPro" id="IPR053033">
    <property type="entry name" value="Androglobin-like"/>
</dbReference>
<dbReference type="PANTHER" id="PTHR46298">
    <property type="entry name" value="ANDROGLOBIN"/>
    <property type="match status" value="1"/>
</dbReference>
<evidence type="ECO:0000313" key="2">
    <source>
        <dbReference type="Ensembl" id="ENSSORP00005028723.1"/>
    </source>
</evidence>
<feature type="region of interest" description="Disordered" evidence="1">
    <location>
        <begin position="51"/>
        <end position="70"/>
    </location>
</feature>
<sequence length="185" mass="21499">CASQQVKKKQQKTELYRIRTSHVASLESLGATWRSRFPIWPEWNDAEVSKEKWDSSKGAEDGKSTNQFFENPEGKISLPPSLKVHSWKRPMEFIVTKAPSVVENQTTFDLISSNDHLMCSELMRWIISEIYIVWTLCGNAPEEEGGWRPWEHIYSLCKVVKGHVPLYNSYGKYVVKLYWMVSLKI</sequence>
<dbReference type="SUPFAM" id="SSF54001">
    <property type="entry name" value="Cysteine proteinases"/>
    <property type="match status" value="1"/>
</dbReference>
<dbReference type="InParanoid" id="A0A673AJ77"/>
<reference evidence="2" key="2">
    <citation type="submission" date="2025-08" db="UniProtKB">
        <authorList>
            <consortium name="Ensembl"/>
        </authorList>
    </citation>
    <scope>IDENTIFICATION</scope>
</reference>